<dbReference type="EMBL" id="NAJL01000007">
    <property type="protein sequence ID" value="TKA31788.1"/>
    <property type="molecule type" value="Genomic_DNA"/>
</dbReference>
<feature type="domain" description="Alpha/beta hydrolase fold-3" evidence="3">
    <location>
        <begin position="668"/>
        <end position="882"/>
    </location>
</feature>
<feature type="compositionally biased region" description="Acidic residues" evidence="2">
    <location>
        <begin position="132"/>
        <end position="141"/>
    </location>
</feature>
<dbReference type="Proteomes" id="UP000308549">
    <property type="component" value="Unassembled WGS sequence"/>
</dbReference>
<protein>
    <recommendedName>
        <fullName evidence="3">Alpha/beta hydrolase fold-3 domain-containing protein</fullName>
    </recommendedName>
</protein>
<evidence type="ECO:0000259" key="3">
    <source>
        <dbReference type="Pfam" id="PF07859"/>
    </source>
</evidence>
<dbReference type="PANTHER" id="PTHR48081">
    <property type="entry name" value="AB HYDROLASE SUPERFAMILY PROTEIN C4A8.06C"/>
    <property type="match status" value="1"/>
</dbReference>
<dbReference type="PANTHER" id="PTHR48081:SF8">
    <property type="entry name" value="ALPHA_BETA HYDROLASE FOLD-3 DOMAIN-CONTAINING PROTEIN-RELATED"/>
    <property type="match status" value="1"/>
</dbReference>
<keyword evidence="1" id="KW-0378">Hydrolase</keyword>
<dbReference type="GO" id="GO:0016787">
    <property type="term" value="F:hydrolase activity"/>
    <property type="evidence" value="ECO:0007669"/>
    <property type="project" value="UniProtKB-KW"/>
</dbReference>
<gene>
    <name evidence="4" type="ORF">B0A50_01867</name>
</gene>
<dbReference type="InterPro" id="IPR050300">
    <property type="entry name" value="GDXG_lipolytic_enzyme"/>
</dbReference>
<evidence type="ECO:0000313" key="5">
    <source>
        <dbReference type="Proteomes" id="UP000308549"/>
    </source>
</evidence>
<proteinExistence type="predicted"/>
<name>A0A4U0U9A1_9PEZI</name>
<dbReference type="Pfam" id="PF07859">
    <property type="entry name" value="Abhydrolase_3"/>
    <property type="match status" value="1"/>
</dbReference>
<sequence>MLQKIELRIHAGASSRHTDDERHEAQALAYQSFTALRTTDIHRTQTTRAQRASTWQASGNDNVELDAGIVSLDDISQESHCESERHITPVRPDDTTFVEETQLAFTALESQLFTSSLTVPDFTPGLSVQRFEDEESEVWPEDLDRQSPSKASFERQCADKDGVRQHTHCEDELSEIRPVPTSSPPPRSLHESGGSPEYHFSKLRGHGKRRNVKEGPVFKPFQLPLKRSATDLPRPTTPPALVVPVHRTESAPVSTPSSYLKTPILNRSSTRLPRRDTVSFHDAASKVTPEGYVASQSMALSSPELGRSVKRQRLADYRERTPRQALPALYFPLHRDSRRSLALPHAPSQNEHAQPANQTRSSQASNAGHETTSELPTSYGLSSTATEIARARLRASQRSTSDPGPQLSVSSDDLLSRHDVARSQPGTLDGAADISPHTLRTAQKALDARAAAKRCLQDPVSPQALPDPVGPQVRASEQLDTTSRLAAKATTDELASPNASTADLSAVLKDLPLIIRPAEPCASLDPVTTHITTSLRLLTDSPHVKDSYKPIYVSRGIRSQERGYWLLEATAVVEMLLLPETLQKASEIDPTILEFVQQNPSPPLDWDDAEAVAATMRAIEVAALAQIGPPESTLVEHGQQIAMRDDYMSTIKVHKPVSEPAEGSPLIVLLFGGGFISGSSDQLTPNARALVRALNAVVVNISYRLGPTHKFPKAIEDCSDSVKWLAAHAGELGADPTKGFIIGGVSAGGNASAVVTTLAAEEKLNPPITGVWLSAPLIFDDAGRCVPEQYKKHFSSRKQNAEAPVVNQAALDSITHHIAWDAASPLRLPTRTKAPLSCLPPTYLQACGMDPLRDDALIYEEMLKEAGVKTRIDLYPGCPHAHFAFMPGLDLSNKALGDIIVNIGWLLGKDVSAEEALKAYATPT</sequence>
<feature type="compositionally biased region" description="Polar residues" evidence="2">
    <location>
        <begin position="396"/>
        <end position="413"/>
    </location>
</feature>
<feature type="region of interest" description="Disordered" evidence="2">
    <location>
        <begin position="459"/>
        <end position="478"/>
    </location>
</feature>
<feature type="region of interest" description="Disordered" evidence="2">
    <location>
        <begin position="344"/>
        <end position="416"/>
    </location>
</feature>
<dbReference type="OrthoDB" id="408631at2759"/>
<dbReference type="AlphaFoldDB" id="A0A4U0U9A1"/>
<dbReference type="Gene3D" id="3.40.50.1820">
    <property type="entry name" value="alpha/beta hydrolase"/>
    <property type="match status" value="1"/>
</dbReference>
<organism evidence="4 5">
    <name type="scientific">Salinomyces thailandicus</name>
    <dbReference type="NCBI Taxonomy" id="706561"/>
    <lineage>
        <taxon>Eukaryota</taxon>
        <taxon>Fungi</taxon>
        <taxon>Dikarya</taxon>
        <taxon>Ascomycota</taxon>
        <taxon>Pezizomycotina</taxon>
        <taxon>Dothideomycetes</taxon>
        <taxon>Dothideomycetidae</taxon>
        <taxon>Mycosphaerellales</taxon>
        <taxon>Teratosphaeriaceae</taxon>
        <taxon>Salinomyces</taxon>
    </lineage>
</organism>
<dbReference type="InterPro" id="IPR029058">
    <property type="entry name" value="AB_hydrolase_fold"/>
</dbReference>
<dbReference type="SUPFAM" id="SSF53474">
    <property type="entry name" value="alpha/beta-Hydrolases"/>
    <property type="match status" value="1"/>
</dbReference>
<keyword evidence="5" id="KW-1185">Reference proteome</keyword>
<accession>A0A4U0U9A1</accession>
<evidence type="ECO:0000256" key="1">
    <source>
        <dbReference type="ARBA" id="ARBA00022801"/>
    </source>
</evidence>
<dbReference type="InterPro" id="IPR013094">
    <property type="entry name" value="AB_hydrolase_3"/>
</dbReference>
<feature type="compositionally biased region" description="Basic and acidic residues" evidence="2">
    <location>
        <begin position="142"/>
        <end position="175"/>
    </location>
</feature>
<comment type="caution">
    <text evidence="4">The sequence shown here is derived from an EMBL/GenBank/DDBJ whole genome shotgun (WGS) entry which is preliminary data.</text>
</comment>
<evidence type="ECO:0000256" key="2">
    <source>
        <dbReference type="SAM" id="MobiDB-lite"/>
    </source>
</evidence>
<feature type="compositionally biased region" description="Polar residues" evidence="2">
    <location>
        <begin position="347"/>
        <end position="386"/>
    </location>
</feature>
<evidence type="ECO:0000313" key="4">
    <source>
        <dbReference type="EMBL" id="TKA31788.1"/>
    </source>
</evidence>
<feature type="compositionally biased region" description="Basic residues" evidence="2">
    <location>
        <begin position="201"/>
        <end position="211"/>
    </location>
</feature>
<reference evidence="4 5" key="1">
    <citation type="submission" date="2017-03" db="EMBL/GenBank/DDBJ databases">
        <title>Genomes of endolithic fungi from Antarctica.</title>
        <authorList>
            <person name="Coleine C."/>
            <person name="Masonjones S."/>
            <person name="Stajich J.E."/>
        </authorList>
    </citation>
    <scope>NUCLEOTIDE SEQUENCE [LARGE SCALE GENOMIC DNA]</scope>
    <source>
        <strain evidence="4 5">CCFEE 6315</strain>
    </source>
</reference>
<feature type="region of interest" description="Disordered" evidence="2">
    <location>
        <begin position="131"/>
        <end position="219"/>
    </location>
</feature>